<evidence type="ECO:0000256" key="5">
    <source>
        <dbReference type="ARBA" id="ARBA00023054"/>
    </source>
</evidence>
<feature type="domain" description="Exocyst complex component Sec10 N-terminal" evidence="8">
    <location>
        <begin position="41"/>
        <end position="97"/>
    </location>
</feature>
<keyword evidence="5" id="KW-0175">Coiled coil</keyword>
<dbReference type="Pfam" id="PF07393">
    <property type="entry name" value="Sec10_HB"/>
    <property type="match status" value="1"/>
</dbReference>
<evidence type="ECO:0000256" key="6">
    <source>
        <dbReference type="ARBA" id="ARBA00031471"/>
    </source>
</evidence>
<dbReference type="PANTHER" id="PTHR12100">
    <property type="entry name" value="SEC10"/>
    <property type="match status" value="1"/>
</dbReference>
<evidence type="ECO:0000313" key="9">
    <source>
        <dbReference type="Proteomes" id="UP000887540"/>
    </source>
</evidence>
<name>A0A914EMC1_9BILA</name>
<keyword evidence="3" id="KW-0813">Transport</keyword>
<protein>
    <recommendedName>
        <fullName evidence="2">Exocyst complex component 5</fullName>
    </recommendedName>
    <alternativeName>
        <fullName evidence="6">Exocyst complex component Sec10</fullName>
    </alternativeName>
</protein>
<keyword evidence="9" id="KW-1185">Reference proteome</keyword>
<comment type="similarity">
    <text evidence="1">Belongs to the SEC10 family.</text>
</comment>
<sequence length="643" mass="73599">MSNQPYFATYVQDLEQDPFDAIDFVERLAWRMTSGKDEIDAQLDGTMQTISARVVHLGDQLESVHAPRARAFEALQLMKHFDEFLADQPLNSPIFTDPDRLLESAEMIQKLASISQELDKDKFANVQSRITHKYDEIERLLIDEFIKCHDKKKMKEIAKILSEFKGYTHCLDAFVERLQTGAFRSGNVFEDILNLCEKANPLLEEIFPNPQQVMAKLVLNVFHGKLQETVTGRLKEIENDREAYLNNLFDLYSRTVRLQHSLQKFKCDSDPHFLPTLTRSIFGSYLATYMKAEQQFINEQCSSILSRYYESKGHQKRNIGGALQEIKRDIQARLLTVENYGGETYLSEEVAINILQETKNAFARCNLLCKKSDAIKMTESLFDLLVQYLYKEHVEYAIEIALAGISLAEPKSEPPSNFPPVVQQSTAITHLFLKQYEDSIHPLTKDTVIEDSIAKKKDTTLRNIENQVNKGLERQLGAMIGYVRFILNTEQKKTDFRPEDEKGNTVTSKACGMVVKYVSRQGDRIRDCIDGGNLIAVLSELGEKFYNILLTHFKSFTYNESGAYSLLMDIGEYKKCIATWKIPSLTKKFEILHALANLIGADAKNLNEVCSSPLLVDIDRNLVNSFIQLRQDYKSAKLNFNLF</sequence>
<dbReference type="Proteomes" id="UP000887540">
    <property type="component" value="Unplaced"/>
</dbReference>
<evidence type="ECO:0000313" key="10">
    <source>
        <dbReference type="WBParaSite" id="ACRNAN_scaffold947.g10920.t1"/>
    </source>
</evidence>
<dbReference type="GO" id="GO:0006887">
    <property type="term" value="P:exocytosis"/>
    <property type="evidence" value="ECO:0007669"/>
    <property type="project" value="UniProtKB-KW"/>
</dbReference>
<evidence type="ECO:0000256" key="1">
    <source>
        <dbReference type="ARBA" id="ARBA00006572"/>
    </source>
</evidence>
<dbReference type="Pfam" id="PF20667">
    <property type="entry name" value="Sec10_N"/>
    <property type="match status" value="1"/>
</dbReference>
<reference evidence="10" key="1">
    <citation type="submission" date="2022-11" db="UniProtKB">
        <authorList>
            <consortium name="WormBaseParasite"/>
        </authorList>
    </citation>
    <scope>IDENTIFICATION</scope>
</reference>
<dbReference type="GO" id="GO:0000145">
    <property type="term" value="C:exocyst"/>
    <property type="evidence" value="ECO:0007669"/>
    <property type="project" value="TreeGrafter"/>
</dbReference>
<organism evidence="9 10">
    <name type="scientific">Acrobeloides nanus</name>
    <dbReference type="NCBI Taxonomy" id="290746"/>
    <lineage>
        <taxon>Eukaryota</taxon>
        <taxon>Metazoa</taxon>
        <taxon>Ecdysozoa</taxon>
        <taxon>Nematoda</taxon>
        <taxon>Chromadorea</taxon>
        <taxon>Rhabditida</taxon>
        <taxon>Tylenchina</taxon>
        <taxon>Cephalobomorpha</taxon>
        <taxon>Cephaloboidea</taxon>
        <taxon>Cephalobidae</taxon>
        <taxon>Acrobeloides</taxon>
    </lineage>
</organism>
<dbReference type="InterPro" id="IPR048625">
    <property type="entry name" value="Sec10_N"/>
</dbReference>
<evidence type="ECO:0000256" key="4">
    <source>
        <dbReference type="ARBA" id="ARBA00022483"/>
    </source>
</evidence>
<dbReference type="AlphaFoldDB" id="A0A914EMC1"/>
<dbReference type="WBParaSite" id="ACRNAN_scaffold947.g10920.t1">
    <property type="protein sequence ID" value="ACRNAN_scaffold947.g10920.t1"/>
    <property type="gene ID" value="ACRNAN_scaffold947.g10920"/>
</dbReference>
<accession>A0A914EMC1</accession>
<dbReference type="InterPro" id="IPR048627">
    <property type="entry name" value="Sec10_HB"/>
</dbReference>
<evidence type="ECO:0000256" key="3">
    <source>
        <dbReference type="ARBA" id="ARBA00022448"/>
    </source>
</evidence>
<dbReference type="InterPro" id="IPR009976">
    <property type="entry name" value="Sec10-like"/>
</dbReference>
<feature type="domain" description="Exocyst complex component Sec10-like alpha-helical bundle" evidence="7">
    <location>
        <begin position="103"/>
        <end position="639"/>
    </location>
</feature>
<dbReference type="GO" id="GO:0006893">
    <property type="term" value="P:Golgi to plasma membrane transport"/>
    <property type="evidence" value="ECO:0007669"/>
    <property type="project" value="TreeGrafter"/>
</dbReference>
<evidence type="ECO:0000259" key="8">
    <source>
        <dbReference type="Pfam" id="PF20667"/>
    </source>
</evidence>
<evidence type="ECO:0000259" key="7">
    <source>
        <dbReference type="Pfam" id="PF07393"/>
    </source>
</evidence>
<proteinExistence type="inferred from homology"/>
<evidence type="ECO:0000256" key="2">
    <source>
        <dbReference type="ARBA" id="ARBA00017524"/>
    </source>
</evidence>
<dbReference type="PANTHER" id="PTHR12100:SF0">
    <property type="entry name" value="EXOCYST COMPLEX COMPONENT 5"/>
    <property type="match status" value="1"/>
</dbReference>
<keyword evidence="4" id="KW-0268">Exocytosis</keyword>